<feature type="compositionally biased region" description="Basic and acidic residues" evidence="1">
    <location>
        <begin position="240"/>
        <end position="251"/>
    </location>
</feature>
<feature type="region of interest" description="Disordered" evidence="1">
    <location>
        <begin position="185"/>
        <end position="299"/>
    </location>
</feature>
<keyword evidence="3" id="KW-1185">Reference proteome</keyword>
<protein>
    <submittedName>
        <fullName evidence="2">Uncharacterized protein</fullName>
    </submittedName>
</protein>
<sequence>MNKSWTVTSDLLRLRLESAIETPLPPSPKTGAFPPPITIEKLPVLAPSDDDIFIHSTPRPRTSWADDEEAEISDGELALFRAETEALKKGLAKQVAKHEPLSSKVDRTSNNKPREDQTAKKAKLDTPTVSPFSILAAGSINDNKSQETASLYPSVTPSSPPSSTSSCEIPLLLSGLDRSQDMFPLAISRIRNSPGTLAEQEDPPERVPLSRNTPKMPTIPEDAAGEAAEEEEDEPSESVEATKDDKSEQPPDSKQPQKQRRQKKTSTKKCTKKKSNKKKSNKKKSNKKKSNKKKKGKRA</sequence>
<dbReference type="AlphaFoldDB" id="A0AAD5WSY3"/>
<evidence type="ECO:0000313" key="2">
    <source>
        <dbReference type="EMBL" id="KAJ2903650.1"/>
    </source>
</evidence>
<comment type="caution">
    <text evidence="2">The sequence shown here is derived from an EMBL/GenBank/DDBJ whole genome shotgun (WGS) entry which is preliminary data.</text>
</comment>
<feature type="compositionally biased region" description="Low complexity" evidence="1">
    <location>
        <begin position="153"/>
        <end position="166"/>
    </location>
</feature>
<evidence type="ECO:0000313" key="3">
    <source>
        <dbReference type="Proteomes" id="UP001201980"/>
    </source>
</evidence>
<name>A0AAD5WSY3_9PEZI</name>
<proteinExistence type="predicted"/>
<organism evidence="2 3">
    <name type="scientific">Zalerion maritima</name>
    <dbReference type="NCBI Taxonomy" id="339359"/>
    <lineage>
        <taxon>Eukaryota</taxon>
        <taxon>Fungi</taxon>
        <taxon>Dikarya</taxon>
        <taxon>Ascomycota</taxon>
        <taxon>Pezizomycotina</taxon>
        <taxon>Sordariomycetes</taxon>
        <taxon>Lulworthiomycetidae</taxon>
        <taxon>Lulworthiales</taxon>
        <taxon>Lulworthiaceae</taxon>
        <taxon>Zalerion</taxon>
    </lineage>
</organism>
<reference evidence="2" key="1">
    <citation type="submission" date="2022-07" db="EMBL/GenBank/DDBJ databases">
        <title>Draft genome sequence of Zalerion maritima ATCC 34329, a (micro)plastics degrading marine fungus.</title>
        <authorList>
            <person name="Paco A."/>
            <person name="Goncalves M.F.M."/>
            <person name="Rocha-Santos T.A.P."/>
            <person name="Alves A."/>
        </authorList>
    </citation>
    <scope>NUCLEOTIDE SEQUENCE</scope>
    <source>
        <strain evidence="2">ATCC 34329</strain>
    </source>
</reference>
<feature type="region of interest" description="Disordered" evidence="1">
    <location>
        <begin position="91"/>
        <end position="125"/>
    </location>
</feature>
<feature type="region of interest" description="Disordered" evidence="1">
    <location>
        <begin position="137"/>
        <end position="168"/>
    </location>
</feature>
<dbReference type="Proteomes" id="UP001201980">
    <property type="component" value="Unassembled WGS sequence"/>
</dbReference>
<gene>
    <name evidence="2" type="ORF">MKZ38_009593</name>
</gene>
<evidence type="ECO:0000256" key="1">
    <source>
        <dbReference type="SAM" id="MobiDB-lite"/>
    </source>
</evidence>
<feature type="compositionally biased region" description="Basic and acidic residues" evidence="1">
    <location>
        <begin position="96"/>
        <end position="124"/>
    </location>
</feature>
<accession>A0AAD5WSY3</accession>
<feature type="compositionally biased region" description="Acidic residues" evidence="1">
    <location>
        <begin position="223"/>
        <end position="237"/>
    </location>
</feature>
<dbReference type="EMBL" id="JAKWBI020000076">
    <property type="protein sequence ID" value="KAJ2903650.1"/>
    <property type="molecule type" value="Genomic_DNA"/>
</dbReference>
<feature type="compositionally biased region" description="Basic residues" evidence="1">
    <location>
        <begin position="257"/>
        <end position="299"/>
    </location>
</feature>
<feature type="compositionally biased region" description="Polar residues" evidence="1">
    <location>
        <begin position="140"/>
        <end position="151"/>
    </location>
</feature>